<organism evidence="7 8">
    <name type="scientific">Thlaspi arvense</name>
    <name type="common">Field penny-cress</name>
    <dbReference type="NCBI Taxonomy" id="13288"/>
    <lineage>
        <taxon>Eukaryota</taxon>
        <taxon>Viridiplantae</taxon>
        <taxon>Streptophyta</taxon>
        <taxon>Embryophyta</taxon>
        <taxon>Tracheophyta</taxon>
        <taxon>Spermatophyta</taxon>
        <taxon>Magnoliopsida</taxon>
        <taxon>eudicotyledons</taxon>
        <taxon>Gunneridae</taxon>
        <taxon>Pentapetalae</taxon>
        <taxon>rosids</taxon>
        <taxon>malvids</taxon>
        <taxon>Brassicales</taxon>
        <taxon>Brassicaceae</taxon>
        <taxon>Thlaspideae</taxon>
        <taxon>Thlaspi</taxon>
    </lineage>
</organism>
<dbReference type="Pfam" id="PF23593">
    <property type="entry name" value="HEAT_ATR"/>
    <property type="match status" value="1"/>
</dbReference>
<reference evidence="7 8" key="1">
    <citation type="submission" date="2022-03" db="EMBL/GenBank/DDBJ databases">
        <authorList>
            <person name="Nunn A."/>
            <person name="Chopra R."/>
            <person name="Nunn A."/>
            <person name="Contreras Garrido A."/>
        </authorList>
    </citation>
    <scope>NUCLEOTIDE SEQUENCE [LARGE SCALE GENOMIC DNA]</scope>
</reference>
<name>A0AAU9T5L4_THLAR</name>
<evidence type="ECO:0000256" key="3">
    <source>
        <dbReference type="ARBA" id="ARBA00022527"/>
    </source>
</evidence>
<evidence type="ECO:0000256" key="5">
    <source>
        <dbReference type="ARBA" id="ARBA00023242"/>
    </source>
</evidence>
<keyword evidence="5" id="KW-0539">Nucleus</keyword>
<dbReference type="InterPro" id="IPR050517">
    <property type="entry name" value="DDR_Repair_Kinase"/>
</dbReference>
<evidence type="ECO:0000313" key="7">
    <source>
        <dbReference type="EMBL" id="CAH2080210.1"/>
    </source>
</evidence>
<keyword evidence="3" id="KW-0723">Serine/threonine-protein kinase</keyword>
<keyword evidence="3" id="KW-0418">Kinase</keyword>
<dbReference type="GO" id="GO:0005694">
    <property type="term" value="C:chromosome"/>
    <property type="evidence" value="ECO:0007669"/>
    <property type="project" value="TreeGrafter"/>
</dbReference>
<dbReference type="InterPro" id="IPR057564">
    <property type="entry name" value="HEAT_ATR"/>
</dbReference>
<evidence type="ECO:0000313" key="8">
    <source>
        <dbReference type="Proteomes" id="UP000836841"/>
    </source>
</evidence>
<comment type="subcellular location">
    <subcellularLocation>
        <location evidence="1">Nucleus</location>
    </subcellularLocation>
</comment>
<evidence type="ECO:0000256" key="1">
    <source>
        <dbReference type="ARBA" id="ARBA00004123"/>
    </source>
</evidence>
<keyword evidence="8" id="KW-1185">Reference proteome</keyword>
<dbReference type="GO" id="GO:0006281">
    <property type="term" value="P:DNA repair"/>
    <property type="evidence" value="ECO:0007669"/>
    <property type="project" value="TreeGrafter"/>
</dbReference>
<dbReference type="GO" id="GO:0000723">
    <property type="term" value="P:telomere maintenance"/>
    <property type="evidence" value="ECO:0007669"/>
    <property type="project" value="TreeGrafter"/>
</dbReference>
<dbReference type="GO" id="GO:0005634">
    <property type="term" value="C:nucleus"/>
    <property type="evidence" value="ECO:0007669"/>
    <property type="project" value="UniProtKB-SubCell"/>
</dbReference>
<keyword evidence="3" id="KW-0808">Transferase</keyword>
<dbReference type="EMBL" id="OU466863">
    <property type="protein sequence ID" value="CAH2080210.1"/>
    <property type="molecule type" value="Genomic_DNA"/>
</dbReference>
<dbReference type="Proteomes" id="UP000836841">
    <property type="component" value="Chromosome 7"/>
</dbReference>
<comment type="similarity">
    <text evidence="2">Belongs to the PI3/PI4-kinase family. ATM subfamily.</text>
</comment>
<evidence type="ECO:0000259" key="6">
    <source>
        <dbReference type="Pfam" id="PF23593"/>
    </source>
</evidence>
<keyword evidence="4" id="KW-0227">DNA damage</keyword>
<dbReference type="GO" id="GO:0004674">
    <property type="term" value="F:protein serine/threonine kinase activity"/>
    <property type="evidence" value="ECO:0007669"/>
    <property type="project" value="UniProtKB-KW"/>
</dbReference>
<evidence type="ECO:0000256" key="2">
    <source>
        <dbReference type="ARBA" id="ARBA00010769"/>
    </source>
</evidence>
<dbReference type="PANTHER" id="PTHR11139">
    <property type="entry name" value="ATAXIA TELANGIECTASIA MUTATED ATM -RELATED"/>
    <property type="match status" value="1"/>
</dbReference>
<dbReference type="PANTHER" id="PTHR11139:SF69">
    <property type="entry name" value="SERINE_THREONINE-PROTEIN KINASE ATR"/>
    <property type="match status" value="1"/>
</dbReference>
<sequence length="278" mass="30633">MRILQAVMKKSQYSVAVRLAMSKQAPIAPLACAGMDSYARAYPFAVKLHLLREVEEFQALLVGCSYLLTGRTGSDLLSHQCGQGNLSSLSEGLSLVPLGLEAQASGAPNVSMEKAKLLWVTQDSNSAILELQKSLLTMPKRVDYSTEIANLMRSRLKNLPTYKWLTLVSRVCHKNEETVRIVKDIITSVLLQFPQQGLSVMAGVSKSNVPASMEAAAEILQAARNQSGRVHLFLQFASLTDDFSKLCFLDGNEPKLASRICHRKQYRLLKTSSVLLYA</sequence>
<evidence type="ECO:0000256" key="4">
    <source>
        <dbReference type="ARBA" id="ARBA00022763"/>
    </source>
</evidence>
<proteinExistence type="inferred from homology"/>
<feature type="domain" description="Serine/threonine-protein kinase ATR-like HEAT repeats" evidence="6">
    <location>
        <begin position="148"/>
        <end position="240"/>
    </location>
</feature>
<protein>
    <recommendedName>
        <fullName evidence="6">Serine/threonine-protein kinase ATR-like HEAT repeats domain-containing protein</fullName>
    </recommendedName>
</protein>
<accession>A0AAU9T5L4</accession>
<dbReference type="GO" id="GO:0000077">
    <property type="term" value="P:DNA damage checkpoint signaling"/>
    <property type="evidence" value="ECO:0007669"/>
    <property type="project" value="TreeGrafter"/>
</dbReference>
<gene>
    <name evidence="7" type="ORF">TAV2_LOCUS22626</name>
</gene>
<dbReference type="AlphaFoldDB" id="A0AAU9T5L4"/>